<organism evidence="7 8">
    <name type="scientific">Paracoccus alcaliphilus</name>
    <dbReference type="NCBI Taxonomy" id="34002"/>
    <lineage>
        <taxon>Bacteria</taxon>
        <taxon>Pseudomonadati</taxon>
        <taxon>Pseudomonadota</taxon>
        <taxon>Alphaproteobacteria</taxon>
        <taxon>Rhodobacterales</taxon>
        <taxon>Paracoccaceae</taxon>
        <taxon>Paracoccus</taxon>
    </lineage>
</organism>
<evidence type="ECO:0000256" key="1">
    <source>
        <dbReference type="ARBA" id="ARBA00004370"/>
    </source>
</evidence>
<dbReference type="OrthoDB" id="268975at2"/>
<dbReference type="AlphaFoldDB" id="A0A1H8KTG2"/>
<dbReference type="PANTHER" id="PTHR34001:SF3">
    <property type="entry name" value="BLL7405 PROTEIN"/>
    <property type="match status" value="1"/>
</dbReference>
<evidence type="ECO:0000256" key="4">
    <source>
        <dbReference type="ARBA" id="ARBA00038306"/>
    </source>
</evidence>
<proteinExistence type="inferred from homology"/>
<dbReference type="PANTHER" id="PTHR34001">
    <property type="entry name" value="BLL7405 PROTEIN"/>
    <property type="match status" value="1"/>
</dbReference>
<dbReference type="Gene3D" id="2.40.160.20">
    <property type="match status" value="1"/>
</dbReference>
<protein>
    <submittedName>
        <fullName evidence="7">Opacity protein</fullName>
    </submittedName>
</protein>
<dbReference type="InterPro" id="IPR011250">
    <property type="entry name" value="OMP/PagP_B-barrel"/>
</dbReference>
<sequence>MKTVVLSVAASLAATASFAGGYVAPVVEPAPVISPVAPVEVGTDWSGFYAGLQYGVGNAEFSGSGDEDDFDYDSYGVHAGYLHDFGRFILGGELDYNKVELDDVDVDGDLIRLRGRAGYDMGRFQPYVTLGVARISADGEGLDISETGITYGVGAEYLVHERFSVGLEYSRNDFSDIVESESGSVDLDTDLVQVRATYRF</sequence>
<evidence type="ECO:0000313" key="7">
    <source>
        <dbReference type="EMBL" id="SEN96200.1"/>
    </source>
</evidence>
<evidence type="ECO:0000259" key="6">
    <source>
        <dbReference type="Pfam" id="PF13505"/>
    </source>
</evidence>
<dbReference type="RefSeq" id="WP_090614302.1">
    <property type="nucleotide sequence ID" value="NZ_CP067126.1"/>
</dbReference>
<evidence type="ECO:0000256" key="3">
    <source>
        <dbReference type="ARBA" id="ARBA00023136"/>
    </source>
</evidence>
<evidence type="ECO:0000313" key="8">
    <source>
        <dbReference type="Proteomes" id="UP000199054"/>
    </source>
</evidence>
<keyword evidence="2 5" id="KW-0732">Signal</keyword>
<evidence type="ECO:0000256" key="5">
    <source>
        <dbReference type="SAM" id="SignalP"/>
    </source>
</evidence>
<comment type="similarity">
    <text evidence="4">Belongs to the Omp25/RopB family.</text>
</comment>
<dbReference type="STRING" id="34002.SAMN04489859_102458"/>
<comment type="subcellular location">
    <subcellularLocation>
        <location evidence="1">Membrane</location>
    </subcellularLocation>
</comment>
<dbReference type="InterPro" id="IPR027385">
    <property type="entry name" value="Beta-barrel_OMP"/>
</dbReference>
<dbReference type="GO" id="GO:0016020">
    <property type="term" value="C:membrane"/>
    <property type="evidence" value="ECO:0007669"/>
    <property type="project" value="UniProtKB-SubCell"/>
</dbReference>
<dbReference type="Proteomes" id="UP000199054">
    <property type="component" value="Unassembled WGS sequence"/>
</dbReference>
<name>A0A1H8KTG2_9RHOB</name>
<dbReference type="InterPro" id="IPR051692">
    <property type="entry name" value="OMP-like"/>
</dbReference>
<evidence type="ECO:0000256" key="2">
    <source>
        <dbReference type="ARBA" id="ARBA00022729"/>
    </source>
</evidence>
<feature type="signal peptide" evidence="5">
    <location>
        <begin position="1"/>
        <end position="19"/>
    </location>
</feature>
<accession>A0A1H8KTG2</accession>
<feature type="domain" description="Outer membrane protein beta-barrel" evidence="6">
    <location>
        <begin position="40"/>
        <end position="200"/>
    </location>
</feature>
<reference evidence="7 8" key="1">
    <citation type="submission" date="2016-10" db="EMBL/GenBank/DDBJ databases">
        <authorList>
            <person name="de Groot N.N."/>
        </authorList>
    </citation>
    <scope>NUCLEOTIDE SEQUENCE [LARGE SCALE GENOMIC DNA]</scope>
    <source>
        <strain evidence="7 8">DSM 8512</strain>
    </source>
</reference>
<keyword evidence="8" id="KW-1185">Reference proteome</keyword>
<keyword evidence="3" id="KW-0472">Membrane</keyword>
<dbReference type="EMBL" id="FODE01000024">
    <property type="protein sequence ID" value="SEN96200.1"/>
    <property type="molecule type" value="Genomic_DNA"/>
</dbReference>
<feature type="chain" id="PRO_5011680336" evidence="5">
    <location>
        <begin position="20"/>
        <end position="200"/>
    </location>
</feature>
<dbReference type="SUPFAM" id="SSF56925">
    <property type="entry name" value="OMPA-like"/>
    <property type="match status" value="1"/>
</dbReference>
<dbReference type="Pfam" id="PF13505">
    <property type="entry name" value="OMP_b-brl"/>
    <property type="match status" value="1"/>
</dbReference>
<gene>
    <name evidence="7" type="ORF">SAMN04489859_102458</name>
</gene>